<dbReference type="InterPro" id="IPR029061">
    <property type="entry name" value="THDP-binding"/>
</dbReference>
<comment type="caution">
    <text evidence="7">The sequence shown here is derived from an EMBL/GenBank/DDBJ whole genome shotgun (WGS) entry which is preliminary data.</text>
</comment>
<organism evidence="7 8">
    <name type="scientific">Candidatus Uhrbacteria bacterium GW2011_GWA2_52_8d</name>
    <dbReference type="NCBI Taxonomy" id="1618979"/>
    <lineage>
        <taxon>Bacteria</taxon>
        <taxon>Candidatus Uhriibacteriota</taxon>
    </lineage>
</organism>
<dbReference type="PANTHER" id="PTHR47514">
    <property type="entry name" value="TRANSKETOLASE N-TERMINAL SECTION-RELATED"/>
    <property type="match status" value="1"/>
</dbReference>
<feature type="domain" description="Transketolase N-terminal" evidence="6">
    <location>
        <begin position="27"/>
        <end position="148"/>
    </location>
</feature>
<dbReference type="PANTHER" id="PTHR47514:SF1">
    <property type="entry name" value="TRANSKETOLASE N-TERMINAL SECTION-RELATED"/>
    <property type="match status" value="1"/>
</dbReference>
<evidence type="ECO:0000256" key="1">
    <source>
        <dbReference type="ARBA" id="ARBA00001964"/>
    </source>
</evidence>
<dbReference type="EMBL" id="LCRH01000027">
    <property type="protein sequence ID" value="KKW32468.1"/>
    <property type="molecule type" value="Genomic_DNA"/>
</dbReference>
<proteinExistence type="inferred from homology"/>
<gene>
    <name evidence="7" type="ORF">UY76_C0027G0005</name>
</gene>
<feature type="coiled-coil region" evidence="4">
    <location>
        <begin position="14"/>
        <end position="41"/>
    </location>
</feature>
<feature type="region of interest" description="Disordered" evidence="5">
    <location>
        <begin position="117"/>
        <end position="137"/>
    </location>
</feature>
<evidence type="ECO:0000256" key="5">
    <source>
        <dbReference type="SAM" id="MobiDB-lite"/>
    </source>
</evidence>
<dbReference type="AlphaFoldDB" id="A0A0G1XMF5"/>
<evidence type="ECO:0000259" key="6">
    <source>
        <dbReference type="Pfam" id="PF00456"/>
    </source>
</evidence>
<dbReference type="InterPro" id="IPR005474">
    <property type="entry name" value="Transketolase_N"/>
</dbReference>
<comment type="cofactor">
    <cofactor evidence="1">
        <name>thiamine diphosphate</name>
        <dbReference type="ChEBI" id="CHEBI:58937"/>
    </cofactor>
</comment>
<evidence type="ECO:0000313" key="7">
    <source>
        <dbReference type="EMBL" id="KKW32468.1"/>
    </source>
</evidence>
<comment type="similarity">
    <text evidence="2">Belongs to the transketolase family.</text>
</comment>
<dbReference type="SUPFAM" id="SSF52518">
    <property type="entry name" value="Thiamin diphosphate-binding fold (THDP-binding)"/>
    <property type="match status" value="1"/>
</dbReference>
<keyword evidence="3" id="KW-0786">Thiamine pyrophosphate</keyword>
<keyword evidence="4" id="KW-0175">Coiled coil</keyword>
<evidence type="ECO:0000256" key="2">
    <source>
        <dbReference type="ARBA" id="ARBA00007131"/>
    </source>
</evidence>
<dbReference type="Proteomes" id="UP000034054">
    <property type="component" value="Unassembled WGS sequence"/>
</dbReference>
<evidence type="ECO:0000256" key="4">
    <source>
        <dbReference type="SAM" id="Coils"/>
    </source>
</evidence>
<sequence>MPNLTQGPNVRQPLHLHDKKLKALEEKASEIREDLIDMLVEAGSGHSAGPLGMTDIFTALYFHVMVHDPKRPDWKDRDRLILSNGHICPIRYVAMAHAGYFPKKLLMTLRKFGSPLQGHPERERLPGVETTSGPLGSGSSQAVGLAYTALLLHHRP</sequence>
<dbReference type="Pfam" id="PF00456">
    <property type="entry name" value="Transketolase_N"/>
    <property type="match status" value="1"/>
</dbReference>
<name>A0A0G1XMF5_9BACT</name>
<reference evidence="7 8" key="1">
    <citation type="journal article" date="2015" name="Nature">
        <title>rRNA introns, odd ribosomes, and small enigmatic genomes across a large radiation of phyla.</title>
        <authorList>
            <person name="Brown C.T."/>
            <person name="Hug L.A."/>
            <person name="Thomas B.C."/>
            <person name="Sharon I."/>
            <person name="Castelle C.J."/>
            <person name="Singh A."/>
            <person name="Wilkins M.J."/>
            <person name="Williams K.H."/>
            <person name="Banfield J.F."/>
        </authorList>
    </citation>
    <scope>NUCLEOTIDE SEQUENCE [LARGE SCALE GENOMIC DNA]</scope>
</reference>
<accession>A0A0G1XMF5</accession>
<evidence type="ECO:0000256" key="3">
    <source>
        <dbReference type="ARBA" id="ARBA00023052"/>
    </source>
</evidence>
<dbReference type="Gene3D" id="3.40.50.970">
    <property type="match status" value="1"/>
</dbReference>
<protein>
    <submittedName>
        <fullName evidence="7">Transketolase domain protein</fullName>
    </submittedName>
</protein>
<evidence type="ECO:0000313" key="8">
    <source>
        <dbReference type="Proteomes" id="UP000034054"/>
    </source>
</evidence>